<dbReference type="RefSeq" id="WP_369713766.1">
    <property type="nucleotide sequence ID" value="NZ_CP165646.1"/>
</dbReference>
<keyword evidence="1" id="KW-1133">Transmembrane helix</keyword>
<protein>
    <submittedName>
        <fullName evidence="2">Uncharacterized protein</fullName>
    </submittedName>
</protein>
<dbReference type="EMBL" id="CP165646">
    <property type="protein sequence ID" value="XDU65582.1"/>
    <property type="molecule type" value="Genomic_DNA"/>
</dbReference>
<sequence>MNEIKKGIIIGLLLTCVYSIGAYIYKYQVKKKTEIQIKNRKNNETSKENAEKDIDTKNLQNENDKIINGYRHKNGYVYKWSDNEKSSFVKRSLGYEKRFSKTASQEELDNGLKSEYCDAIKEIEKVDQKIVPGTDIPFRKATYTQVDDAYKEYLQKIAQIRQVVSIIKPDNLDNEIYFETRIKCWYKGTNWNNANSKFKHLARDFYSAEVNDYYK</sequence>
<keyword evidence="1" id="KW-0472">Membrane</keyword>
<evidence type="ECO:0000313" key="2">
    <source>
        <dbReference type="EMBL" id="XDU65582.1"/>
    </source>
</evidence>
<feature type="transmembrane region" description="Helical" evidence="1">
    <location>
        <begin position="7"/>
        <end position="25"/>
    </location>
</feature>
<dbReference type="KEGG" id="lmes:AB8B23_05360"/>
<accession>A0AB39VDY8</accession>
<keyword evidence="1" id="KW-0812">Transmembrane</keyword>
<name>A0AB39VDY8_9FUSO</name>
<organism evidence="2">
    <name type="scientific">Leptotrichia mesophila</name>
    <dbReference type="NCBI Taxonomy" id="3239303"/>
    <lineage>
        <taxon>Bacteria</taxon>
        <taxon>Fusobacteriati</taxon>
        <taxon>Fusobacteriota</taxon>
        <taxon>Fusobacteriia</taxon>
        <taxon>Fusobacteriales</taxon>
        <taxon>Leptotrichiaceae</taxon>
        <taxon>Leptotrichia</taxon>
    </lineage>
</organism>
<proteinExistence type="predicted"/>
<dbReference type="AlphaFoldDB" id="A0AB39VDY8"/>
<gene>
    <name evidence="2" type="ORF">AB8B23_05360</name>
</gene>
<reference evidence="2" key="1">
    <citation type="submission" date="2024-07" db="EMBL/GenBank/DDBJ databases">
        <authorList>
            <person name="Li X.-J."/>
            <person name="Wang X."/>
        </authorList>
    </citation>
    <scope>NUCLEOTIDE SEQUENCE</scope>
    <source>
        <strain evidence="2">HSP-342</strain>
    </source>
</reference>
<evidence type="ECO:0000256" key="1">
    <source>
        <dbReference type="SAM" id="Phobius"/>
    </source>
</evidence>